<dbReference type="Gene3D" id="3.40.50.300">
    <property type="entry name" value="P-loop containing nucleotide triphosphate hydrolases"/>
    <property type="match status" value="1"/>
</dbReference>
<dbReference type="GO" id="GO:0016887">
    <property type="term" value="F:ATP hydrolysis activity"/>
    <property type="evidence" value="ECO:0007669"/>
    <property type="project" value="InterPro"/>
</dbReference>
<dbReference type="SUPFAM" id="SSF52540">
    <property type="entry name" value="P-loop containing nucleoside triphosphate hydrolases"/>
    <property type="match status" value="1"/>
</dbReference>
<keyword evidence="3" id="KW-0238">DNA-binding</keyword>
<dbReference type="InterPro" id="IPR036187">
    <property type="entry name" value="DNA_mismatch_repair_MutS_sf"/>
</dbReference>
<evidence type="ECO:0000256" key="1">
    <source>
        <dbReference type="ARBA" id="ARBA00022741"/>
    </source>
</evidence>
<dbReference type="GO" id="GO:0005524">
    <property type="term" value="F:ATP binding"/>
    <property type="evidence" value="ECO:0007669"/>
    <property type="project" value="UniProtKB-KW"/>
</dbReference>
<dbReference type="Pfam" id="PF00488">
    <property type="entry name" value="MutS_V"/>
    <property type="match status" value="1"/>
</dbReference>
<dbReference type="GO" id="GO:0140664">
    <property type="term" value="F:ATP-dependent DNA damage sensor activity"/>
    <property type="evidence" value="ECO:0007669"/>
    <property type="project" value="InterPro"/>
</dbReference>
<keyword evidence="1" id="KW-0547">Nucleotide-binding</keyword>
<keyword evidence="2" id="KW-0067">ATP-binding</keyword>
<evidence type="ECO:0000256" key="3">
    <source>
        <dbReference type="ARBA" id="ARBA00023125"/>
    </source>
</evidence>
<name>A0A2R5EQF2_9BACL</name>
<sequence>MNEQTLRKLEFHKVKEQVAHFTLSSAGLQLAEAMRPSGDYTRVAAWLRETEEAANLLAGGASIPLSAMEGIDPFLSLLGKGRIYNEQELEQLGVWLSSVYQMKRYMNAKRQQAPTIAGYADSMNDCPDLREQLNTCIRFGMLTDEASPDLSYIRRQTHIVEDQIGKRMAGAMGKYKSSLQEAVISKRSGRFVLSVKRELRKNVPGTVLDESASGQTLFIEPVEVAEMQLELHQWKAAEERERTIVLSRLSDEAEKYASELKTNVQAMAIFDFIIARGKYARSCCGVRVGLSDKPIVSLVEARHPLLGESCVPLSVELGLKWNQLMITGPNTGGKTVTLKTMGLLVIMNQCGLLVPAAPESVLGMFAHVEADVGDGQSLEQSLSTFSSHISVLKDMLRLAAGKSLLLLDELAAGTDPSEGIALSIAVLEQLKRQGAKLAATTHFNEIKTFASRTEGCQNGRMAFDPDTLRPLYRLEIGEAGDSHAFAIARRFGIPETVMARAEELLSFKGGSETYLEIPAAISGDINSQITGNDDARQESHEAAGEADLPADSPGGKTRAYAKGDVVWIYPLKCAGVVFKETDERGNLIVQVQGQKLKFNHKRVKPYIAKEKLYPGESYDLDIVFESKENRKARHLMNRKHAEGVEIIIKPDERS</sequence>
<reference evidence="6 7" key="1">
    <citation type="submission" date="2017-08" db="EMBL/GenBank/DDBJ databases">
        <title>Substantial Increase in Enzyme Production by Combined Drug-Resistance Mutations in Paenibacillus agaridevorans.</title>
        <authorList>
            <person name="Tanaka Y."/>
            <person name="Funane K."/>
            <person name="Hosaka T."/>
            <person name="Shiwa Y."/>
            <person name="Fujita N."/>
            <person name="Miyazaki T."/>
            <person name="Yoshikawa H."/>
            <person name="Murakami K."/>
            <person name="Kasahara K."/>
            <person name="Inaoka T."/>
            <person name="Hiraga Y."/>
            <person name="Ochi K."/>
        </authorList>
    </citation>
    <scope>NUCLEOTIDE SEQUENCE [LARGE SCALE GENOMIC DNA]</scope>
    <source>
        <strain evidence="6 7">T-3040</strain>
    </source>
</reference>
<protein>
    <submittedName>
        <fullName evidence="6">DNA mismatch repair protein MutS</fullName>
    </submittedName>
</protein>
<accession>A0A2R5EQF2</accession>
<dbReference type="GO" id="GO:0045910">
    <property type="term" value="P:negative regulation of DNA recombination"/>
    <property type="evidence" value="ECO:0007669"/>
    <property type="project" value="InterPro"/>
</dbReference>
<dbReference type="SMART" id="SM00534">
    <property type="entry name" value="MUTSac"/>
    <property type="match status" value="1"/>
</dbReference>
<dbReference type="NCBIfam" id="TIGR01069">
    <property type="entry name" value="mutS2"/>
    <property type="match status" value="1"/>
</dbReference>
<organism evidence="6 7">
    <name type="scientific">Paenibacillus agaridevorans</name>
    <dbReference type="NCBI Taxonomy" id="171404"/>
    <lineage>
        <taxon>Bacteria</taxon>
        <taxon>Bacillati</taxon>
        <taxon>Bacillota</taxon>
        <taxon>Bacilli</taxon>
        <taxon>Bacillales</taxon>
        <taxon>Paenibacillaceae</taxon>
        <taxon>Paenibacillus</taxon>
    </lineage>
</organism>
<dbReference type="GO" id="GO:0030983">
    <property type="term" value="F:mismatched DNA binding"/>
    <property type="evidence" value="ECO:0007669"/>
    <property type="project" value="InterPro"/>
</dbReference>
<comment type="caution">
    <text evidence="6">The sequence shown here is derived from an EMBL/GenBank/DDBJ whole genome shotgun (WGS) entry which is preliminary data.</text>
</comment>
<evidence type="ECO:0000259" key="5">
    <source>
        <dbReference type="PROSITE" id="PS00486"/>
    </source>
</evidence>
<dbReference type="GO" id="GO:0006298">
    <property type="term" value="P:mismatch repair"/>
    <property type="evidence" value="ECO:0007669"/>
    <property type="project" value="InterPro"/>
</dbReference>
<dbReference type="PANTHER" id="PTHR48466">
    <property type="entry name" value="OS10G0509000 PROTEIN-RELATED"/>
    <property type="match status" value="1"/>
</dbReference>
<dbReference type="PROSITE" id="PS00486">
    <property type="entry name" value="DNA_MISMATCH_REPAIR_2"/>
    <property type="match status" value="1"/>
</dbReference>
<keyword evidence="7" id="KW-1185">Reference proteome</keyword>
<evidence type="ECO:0000313" key="7">
    <source>
        <dbReference type="Proteomes" id="UP000245202"/>
    </source>
</evidence>
<dbReference type="EMBL" id="BDQX01000116">
    <property type="protein sequence ID" value="GBG07889.1"/>
    <property type="molecule type" value="Genomic_DNA"/>
</dbReference>
<dbReference type="RefSeq" id="WP_108992877.1">
    <property type="nucleotide sequence ID" value="NZ_BDQX01000116.1"/>
</dbReference>
<feature type="domain" description="DNA mismatch repair proteins mutS family" evidence="5">
    <location>
        <begin position="403"/>
        <end position="419"/>
    </location>
</feature>
<dbReference type="AlphaFoldDB" id="A0A2R5EQF2"/>
<evidence type="ECO:0000256" key="2">
    <source>
        <dbReference type="ARBA" id="ARBA00022840"/>
    </source>
</evidence>
<feature type="compositionally biased region" description="Basic and acidic residues" evidence="4">
    <location>
        <begin position="533"/>
        <end position="543"/>
    </location>
</feature>
<dbReference type="SMART" id="SM00533">
    <property type="entry name" value="MUTSd"/>
    <property type="match status" value="1"/>
</dbReference>
<gene>
    <name evidence="6" type="ORF">PAT3040_02453</name>
</gene>
<dbReference type="PANTHER" id="PTHR48466:SF2">
    <property type="entry name" value="OS10G0509000 PROTEIN"/>
    <property type="match status" value="1"/>
</dbReference>
<dbReference type="GO" id="GO:0004519">
    <property type="term" value="F:endonuclease activity"/>
    <property type="evidence" value="ECO:0007669"/>
    <property type="project" value="InterPro"/>
</dbReference>
<feature type="region of interest" description="Disordered" evidence="4">
    <location>
        <begin position="526"/>
        <end position="555"/>
    </location>
</feature>
<dbReference type="InterPro" id="IPR045076">
    <property type="entry name" value="MutS"/>
</dbReference>
<evidence type="ECO:0000313" key="6">
    <source>
        <dbReference type="EMBL" id="GBG07889.1"/>
    </source>
</evidence>
<dbReference type="Proteomes" id="UP000245202">
    <property type="component" value="Unassembled WGS sequence"/>
</dbReference>
<dbReference type="InterPro" id="IPR000432">
    <property type="entry name" value="DNA_mismatch_repair_MutS_C"/>
</dbReference>
<evidence type="ECO:0000256" key="4">
    <source>
        <dbReference type="SAM" id="MobiDB-lite"/>
    </source>
</evidence>
<proteinExistence type="predicted"/>
<dbReference type="SUPFAM" id="SSF48334">
    <property type="entry name" value="DNA repair protein MutS, domain III"/>
    <property type="match status" value="1"/>
</dbReference>
<dbReference type="InterPro" id="IPR027417">
    <property type="entry name" value="P-loop_NTPase"/>
</dbReference>
<dbReference type="InterPro" id="IPR005747">
    <property type="entry name" value="MutS2"/>
</dbReference>
<dbReference type="InterPro" id="IPR007696">
    <property type="entry name" value="DNA_mismatch_repair_MutS_core"/>
</dbReference>